<evidence type="ECO:0000256" key="1">
    <source>
        <dbReference type="ARBA" id="ARBA00010322"/>
    </source>
</evidence>
<organism evidence="4">
    <name type="scientific">Phytophthora nicotianae</name>
    <name type="common">Potato buckeye rot agent</name>
    <name type="synonym">Phytophthora parasitica</name>
    <dbReference type="NCBI Taxonomy" id="4792"/>
    <lineage>
        <taxon>Eukaryota</taxon>
        <taxon>Sar</taxon>
        <taxon>Stramenopiles</taxon>
        <taxon>Oomycota</taxon>
        <taxon>Peronosporomycetes</taxon>
        <taxon>Peronosporales</taxon>
        <taxon>Peronosporaceae</taxon>
        <taxon>Phytophthora</taxon>
    </lineage>
</organism>
<comment type="similarity">
    <text evidence="1">Belongs to the AFG1 ATPase family.</text>
</comment>
<evidence type="ECO:0008006" key="5">
    <source>
        <dbReference type="Google" id="ProtNLM"/>
    </source>
</evidence>
<dbReference type="GO" id="GO:0016887">
    <property type="term" value="F:ATP hydrolysis activity"/>
    <property type="evidence" value="ECO:0007669"/>
    <property type="project" value="InterPro"/>
</dbReference>
<evidence type="ECO:0000256" key="3">
    <source>
        <dbReference type="ARBA" id="ARBA00022840"/>
    </source>
</evidence>
<dbReference type="PANTHER" id="PTHR12169:SF6">
    <property type="entry name" value="AFG1-LIKE ATPASE"/>
    <property type="match status" value="1"/>
</dbReference>
<dbReference type="EMBL" id="KI685208">
    <property type="protein sequence ID" value="ETK92228.1"/>
    <property type="molecule type" value="Genomic_DNA"/>
</dbReference>
<dbReference type="SUPFAM" id="SSF52540">
    <property type="entry name" value="P-loop containing nucleoside triphosphate hydrolases"/>
    <property type="match status" value="1"/>
</dbReference>
<dbReference type="Proteomes" id="UP000053236">
    <property type="component" value="Unassembled WGS sequence"/>
</dbReference>
<proteinExistence type="inferred from homology"/>
<evidence type="ECO:0000256" key="2">
    <source>
        <dbReference type="ARBA" id="ARBA00022741"/>
    </source>
</evidence>
<protein>
    <recommendedName>
        <fullName evidence="5">AAA+ ATPase domain-containing protein</fullName>
    </recommendedName>
</protein>
<dbReference type="InterPro" id="IPR005654">
    <property type="entry name" value="ATPase_AFG1-like"/>
</dbReference>
<accession>W2HAB8</accession>
<reference evidence="4" key="1">
    <citation type="submission" date="2013-11" db="EMBL/GenBank/DDBJ databases">
        <title>The Genome Sequence of Phytophthora parasitica CJ02B3.</title>
        <authorList>
            <consortium name="The Broad Institute Genomics Platform"/>
            <person name="Russ C."/>
            <person name="Tyler B."/>
            <person name="Panabieres F."/>
            <person name="Shan W."/>
            <person name="Tripathy S."/>
            <person name="Grunwald N."/>
            <person name="Machado M."/>
            <person name="Johnson C.S."/>
            <person name="Arredondo F."/>
            <person name="Hong C."/>
            <person name="Coffey M."/>
            <person name="Young S.K."/>
            <person name="Zeng Q."/>
            <person name="Gargeya S."/>
            <person name="Fitzgerald M."/>
            <person name="Abouelleil A."/>
            <person name="Alvarado L."/>
            <person name="Chapman S.B."/>
            <person name="Gainer-Dewar J."/>
            <person name="Goldberg J."/>
            <person name="Griggs A."/>
            <person name="Gujja S."/>
            <person name="Hansen M."/>
            <person name="Howarth C."/>
            <person name="Imamovic A."/>
            <person name="Ireland A."/>
            <person name="Larimer J."/>
            <person name="McCowan C."/>
            <person name="Murphy C."/>
            <person name="Pearson M."/>
            <person name="Poon T.W."/>
            <person name="Priest M."/>
            <person name="Roberts A."/>
            <person name="Saif S."/>
            <person name="Shea T."/>
            <person name="Sykes S."/>
            <person name="Wortman J."/>
            <person name="Nusbaum C."/>
            <person name="Birren B."/>
        </authorList>
    </citation>
    <scope>NUCLEOTIDE SEQUENCE [LARGE SCALE GENOMIC DNA]</scope>
    <source>
        <strain evidence="4">CJ02B3</strain>
    </source>
</reference>
<name>W2HAB8_PHYNI</name>
<dbReference type="PANTHER" id="PTHR12169">
    <property type="entry name" value="ATPASE N2B"/>
    <property type="match status" value="1"/>
</dbReference>
<dbReference type="InterPro" id="IPR027417">
    <property type="entry name" value="P-loop_NTPase"/>
</dbReference>
<dbReference type="Pfam" id="PF03969">
    <property type="entry name" value="AFG1_ATPase"/>
    <property type="match status" value="1"/>
</dbReference>
<dbReference type="GO" id="GO:0005739">
    <property type="term" value="C:mitochondrion"/>
    <property type="evidence" value="ECO:0007669"/>
    <property type="project" value="TreeGrafter"/>
</dbReference>
<dbReference type="VEuPathDB" id="FungiDB:PPTG_08819"/>
<dbReference type="AlphaFoldDB" id="W2HAB8"/>
<sequence length="521" mass="58653">MLPVHRLRSCLPGTRFSPRWFGSLPTPSAKPSEAYAALVNSGGLVFDAKQAAITRRFLDKLHSRLNGYALPVFQFPIKKKTIGNDGDNEERLEEKVVMVPRGLYVHGGVGTGKSMLLDLFFRNANVQRKRRVHFNEFMLEVQTRLNQEKKKQLELYGRQRHIVLDESRDVVLQVAHAIADESHLLCFDEFQVTDVADALIMRKLFGVFFARGVVMIATSNTPPQDLYKDGTNREYFLPFLDQLAQHTRVVSMNSDVDYRFLCEPIGGEETFLTPLTDATKKKMDAVYQDLLKLGADENSGDVQDELLRIPVMMGRTLDVRGRAKSGVCRASFRLLCDTEKGAADYKAMAECFHTLVLDDVPALSMAQHDQARRFILLVDELYEHRTRLVLSSEAAKPRCIFLFDDESVRVASEGVNSPAAIEEEKQRVNKENAAVGVPTTSSWDAPVGAYGPSQMAGLDVGNLVALKDLKVAFKRAVSRLREMQSERYLEENTCCRPQRMERLEQVVQAITESSSPQIMLS</sequence>
<gene>
    <name evidence="4" type="ORF">L915_04372</name>
</gene>
<dbReference type="GO" id="GO:0005524">
    <property type="term" value="F:ATP binding"/>
    <property type="evidence" value="ECO:0007669"/>
    <property type="project" value="UniProtKB-KW"/>
</dbReference>
<keyword evidence="2" id="KW-0547">Nucleotide-binding</keyword>
<evidence type="ECO:0000313" key="4">
    <source>
        <dbReference type="EMBL" id="ETK92228.1"/>
    </source>
</evidence>
<dbReference type="NCBIfam" id="NF040713">
    <property type="entry name" value="ZapE"/>
    <property type="match status" value="1"/>
</dbReference>
<keyword evidence="3" id="KW-0067">ATP-binding</keyword>
<dbReference type="Gene3D" id="3.40.50.300">
    <property type="entry name" value="P-loop containing nucleotide triphosphate hydrolases"/>
    <property type="match status" value="1"/>
</dbReference>